<organism evidence="1">
    <name type="scientific">Magallana gigas</name>
    <name type="common">Pacific oyster</name>
    <name type="synonym">Crassostrea gigas</name>
    <dbReference type="NCBI Taxonomy" id="29159"/>
    <lineage>
        <taxon>Eukaryota</taxon>
        <taxon>Metazoa</taxon>
        <taxon>Spiralia</taxon>
        <taxon>Lophotrochozoa</taxon>
        <taxon>Mollusca</taxon>
        <taxon>Bivalvia</taxon>
        <taxon>Autobranchia</taxon>
        <taxon>Pteriomorphia</taxon>
        <taxon>Ostreida</taxon>
        <taxon>Ostreoidea</taxon>
        <taxon>Ostreidae</taxon>
        <taxon>Magallana</taxon>
    </lineage>
</organism>
<accession>K1QCV5</accession>
<dbReference type="InterPro" id="IPR051941">
    <property type="entry name" value="BG_Antigen-Binding_Lectin"/>
</dbReference>
<dbReference type="EMBL" id="JH819146">
    <property type="protein sequence ID" value="EKC31818.1"/>
    <property type="molecule type" value="Genomic_DNA"/>
</dbReference>
<dbReference type="AlphaFoldDB" id="K1QCV5"/>
<dbReference type="Gene3D" id="2.60.120.260">
    <property type="entry name" value="Galactose-binding domain-like"/>
    <property type="match status" value="1"/>
</dbReference>
<proteinExistence type="predicted"/>
<sequence>MIAEDSCTHTDVGQTSAWLRVDLGAEYSVYRVMIWYRNDRGVVTNTVRLQGYSVRVSNDTLSIPPNVCFQHDGTSQIPVVTTNDCPRIARYVWLYNEGRSPETILEICEVQIYGCELNHYGENCTSCGIGCEVCDITSGCTKCLSGHVFPACECPPGWYGVGCTEACSLNCFLSVCHTETGECSSGCNAGYLGDFCNERCEFTEDFVK</sequence>
<evidence type="ECO:0000313" key="1">
    <source>
        <dbReference type="EMBL" id="EKC31818.1"/>
    </source>
</evidence>
<name>K1QCV5_MAGGI</name>
<dbReference type="InterPro" id="IPR008979">
    <property type="entry name" value="Galactose-bd-like_sf"/>
</dbReference>
<gene>
    <name evidence="1" type="ORF">CGI_10006347</name>
</gene>
<dbReference type="PANTHER" id="PTHR45713">
    <property type="entry name" value="FTP DOMAIN-CONTAINING PROTEIN"/>
    <property type="match status" value="1"/>
</dbReference>
<dbReference type="InParanoid" id="K1QCV5"/>
<dbReference type="SUPFAM" id="SSF49785">
    <property type="entry name" value="Galactose-binding domain-like"/>
    <property type="match status" value="1"/>
</dbReference>
<dbReference type="HOGENOM" id="CLU_1322051_0_0_1"/>
<dbReference type="Pfam" id="PF22633">
    <property type="entry name" value="F5_F8_type_C_2"/>
    <property type="match status" value="1"/>
</dbReference>
<dbReference type="PANTHER" id="PTHR45713:SF6">
    <property type="entry name" value="F5_8 TYPE C DOMAIN-CONTAINING PROTEIN"/>
    <property type="match status" value="1"/>
</dbReference>
<dbReference type="InterPro" id="IPR000421">
    <property type="entry name" value="FA58C"/>
</dbReference>
<reference evidence="1" key="1">
    <citation type="journal article" date="2012" name="Nature">
        <title>The oyster genome reveals stress adaptation and complexity of shell formation.</title>
        <authorList>
            <person name="Zhang G."/>
            <person name="Fang X."/>
            <person name="Guo X."/>
            <person name="Li L."/>
            <person name="Luo R."/>
            <person name="Xu F."/>
            <person name="Yang P."/>
            <person name="Zhang L."/>
            <person name="Wang X."/>
            <person name="Qi H."/>
            <person name="Xiong Z."/>
            <person name="Que H."/>
            <person name="Xie Y."/>
            <person name="Holland P.W."/>
            <person name="Paps J."/>
            <person name="Zhu Y."/>
            <person name="Wu F."/>
            <person name="Chen Y."/>
            <person name="Wang J."/>
            <person name="Peng C."/>
            <person name="Meng J."/>
            <person name="Yang L."/>
            <person name="Liu J."/>
            <person name="Wen B."/>
            <person name="Zhang N."/>
            <person name="Huang Z."/>
            <person name="Zhu Q."/>
            <person name="Feng Y."/>
            <person name="Mount A."/>
            <person name="Hedgecock D."/>
            <person name="Xu Z."/>
            <person name="Liu Y."/>
            <person name="Domazet-Loso T."/>
            <person name="Du Y."/>
            <person name="Sun X."/>
            <person name="Zhang S."/>
            <person name="Liu B."/>
            <person name="Cheng P."/>
            <person name="Jiang X."/>
            <person name="Li J."/>
            <person name="Fan D."/>
            <person name="Wang W."/>
            <person name="Fu W."/>
            <person name="Wang T."/>
            <person name="Wang B."/>
            <person name="Zhang J."/>
            <person name="Peng Z."/>
            <person name="Li Y."/>
            <person name="Li N."/>
            <person name="Wang J."/>
            <person name="Chen M."/>
            <person name="He Y."/>
            <person name="Tan F."/>
            <person name="Song X."/>
            <person name="Zheng Q."/>
            <person name="Huang R."/>
            <person name="Yang H."/>
            <person name="Du X."/>
            <person name="Chen L."/>
            <person name="Yang M."/>
            <person name="Gaffney P.M."/>
            <person name="Wang S."/>
            <person name="Luo L."/>
            <person name="She Z."/>
            <person name="Ming Y."/>
            <person name="Huang W."/>
            <person name="Zhang S."/>
            <person name="Huang B."/>
            <person name="Zhang Y."/>
            <person name="Qu T."/>
            <person name="Ni P."/>
            <person name="Miao G."/>
            <person name="Wang J."/>
            <person name="Wang Q."/>
            <person name="Steinberg C.E."/>
            <person name="Wang H."/>
            <person name="Li N."/>
            <person name="Qian L."/>
            <person name="Zhang G."/>
            <person name="Li Y."/>
            <person name="Yang H."/>
            <person name="Liu X."/>
            <person name="Wang J."/>
            <person name="Yin Y."/>
            <person name="Wang J."/>
        </authorList>
    </citation>
    <scope>NUCLEOTIDE SEQUENCE [LARGE SCALE GENOMIC DNA]</scope>
    <source>
        <strain evidence="1">05x7-T-G4-1.051#20</strain>
    </source>
</reference>
<dbReference type="PROSITE" id="PS50022">
    <property type="entry name" value="FA58C_3"/>
    <property type="match status" value="1"/>
</dbReference>
<protein>
    <submittedName>
        <fullName evidence="1">Uncharacterized protein</fullName>
    </submittedName>
</protein>